<accession>A0A2T0LPU7</accession>
<reference evidence="1 2" key="1">
    <citation type="submission" date="2018-03" db="EMBL/GenBank/DDBJ databases">
        <title>Genomic Encyclopedia of Type Strains, Phase III (KMG-III): the genomes of soil and plant-associated and newly described type strains.</title>
        <authorList>
            <person name="Whitman W."/>
        </authorList>
    </citation>
    <scope>NUCLEOTIDE SEQUENCE [LARGE SCALE GENOMIC DNA]</scope>
    <source>
        <strain evidence="1 2">CGMCC 4.7125</strain>
    </source>
</reference>
<dbReference type="AlphaFoldDB" id="A0A2T0LPU7"/>
<dbReference type="Proteomes" id="UP000238362">
    <property type="component" value="Unassembled WGS sequence"/>
</dbReference>
<evidence type="ECO:0000313" key="2">
    <source>
        <dbReference type="Proteomes" id="UP000238362"/>
    </source>
</evidence>
<evidence type="ECO:0008006" key="3">
    <source>
        <dbReference type="Google" id="ProtNLM"/>
    </source>
</evidence>
<dbReference type="InterPro" id="IPR011051">
    <property type="entry name" value="RmlC_Cupin_sf"/>
</dbReference>
<dbReference type="OrthoDB" id="3556170at2"/>
<dbReference type="Gene3D" id="2.60.120.10">
    <property type="entry name" value="Jelly Rolls"/>
    <property type="match status" value="1"/>
</dbReference>
<dbReference type="SUPFAM" id="SSF51182">
    <property type="entry name" value="RmlC-like cupins"/>
    <property type="match status" value="1"/>
</dbReference>
<dbReference type="EMBL" id="PVNH01000009">
    <property type="protein sequence ID" value="PRX45351.1"/>
    <property type="molecule type" value="Genomic_DNA"/>
</dbReference>
<protein>
    <recommendedName>
        <fullName evidence="3">Signal peptidase I</fullName>
    </recommendedName>
</protein>
<organism evidence="1 2">
    <name type="scientific">Prauserella shujinwangii</name>
    <dbReference type="NCBI Taxonomy" id="1453103"/>
    <lineage>
        <taxon>Bacteria</taxon>
        <taxon>Bacillati</taxon>
        <taxon>Actinomycetota</taxon>
        <taxon>Actinomycetes</taxon>
        <taxon>Pseudonocardiales</taxon>
        <taxon>Pseudonocardiaceae</taxon>
        <taxon>Prauserella</taxon>
    </lineage>
</organism>
<evidence type="ECO:0000313" key="1">
    <source>
        <dbReference type="EMBL" id="PRX45351.1"/>
    </source>
</evidence>
<dbReference type="RefSeq" id="WP_106180575.1">
    <property type="nucleotide sequence ID" value="NZ_PVNH01000009.1"/>
</dbReference>
<proteinExistence type="predicted"/>
<dbReference type="InterPro" id="IPR014710">
    <property type="entry name" value="RmlC-like_jellyroll"/>
</dbReference>
<keyword evidence="2" id="KW-1185">Reference proteome</keyword>
<gene>
    <name evidence="1" type="ORF">B0I33_10912</name>
</gene>
<name>A0A2T0LPU7_9PSEU</name>
<sequence>MSERSWYSGNAADDGADTRGWILGHFIDPSAGERSTETLEVKWGIHKAGEQRADWVTGDKRTTLVLLVQGRFHVKFRDGDAPLTRQGDYLVWGPGTDHSWQAEQDSVVITVRWPSLPQ</sequence>
<comment type="caution">
    <text evidence="1">The sequence shown here is derived from an EMBL/GenBank/DDBJ whole genome shotgun (WGS) entry which is preliminary data.</text>
</comment>